<dbReference type="InterPro" id="IPR044023">
    <property type="entry name" value="Ig_7"/>
</dbReference>
<feature type="chain" id="PRO_5046385497" evidence="3">
    <location>
        <begin position="30"/>
        <end position="1413"/>
    </location>
</feature>
<feature type="signal peptide" evidence="3">
    <location>
        <begin position="1"/>
        <end position="29"/>
    </location>
</feature>
<accession>A0ABS3QEU2</accession>
<keyword evidence="1 3" id="KW-0732">Signal</keyword>
<proteinExistence type="predicted"/>
<dbReference type="InterPro" id="IPR006558">
    <property type="entry name" value="LamG-like"/>
</dbReference>
<feature type="domain" description="LamG-like jellyroll fold" evidence="4">
    <location>
        <begin position="537"/>
        <end position="661"/>
    </location>
</feature>
<dbReference type="Pfam" id="PF19081">
    <property type="entry name" value="Ig_7"/>
    <property type="match status" value="1"/>
</dbReference>
<dbReference type="InterPro" id="IPR028994">
    <property type="entry name" value="Integrin_alpha_N"/>
</dbReference>
<organism evidence="5 6">
    <name type="scientific">Hymenobacter negativus</name>
    <dbReference type="NCBI Taxonomy" id="2795026"/>
    <lineage>
        <taxon>Bacteria</taxon>
        <taxon>Pseudomonadati</taxon>
        <taxon>Bacteroidota</taxon>
        <taxon>Cytophagia</taxon>
        <taxon>Cytophagales</taxon>
        <taxon>Hymenobacteraceae</taxon>
        <taxon>Hymenobacter</taxon>
    </lineage>
</organism>
<evidence type="ECO:0000313" key="6">
    <source>
        <dbReference type="Proteomes" id="UP000664369"/>
    </source>
</evidence>
<dbReference type="Pfam" id="PF13385">
    <property type="entry name" value="Laminin_G_3"/>
    <property type="match status" value="1"/>
</dbReference>
<name>A0ABS3QEU2_9BACT</name>
<dbReference type="Gene3D" id="2.60.120.200">
    <property type="match status" value="1"/>
</dbReference>
<dbReference type="Gene3D" id="2.130.10.130">
    <property type="entry name" value="Integrin alpha, N-terminal"/>
    <property type="match status" value="1"/>
</dbReference>
<evidence type="ECO:0000259" key="4">
    <source>
        <dbReference type="SMART" id="SM00560"/>
    </source>
</evidence>
<protein>
    <submittedName>
        <fullName evidence="5">VCBS repeat-containing protein</fullName>
    </submittedName>
</protein>
<keyword evidence="2" id="KW-1015">Disulfide bond</keyword>
<dbReference type="InterPro" id="IPR026444">
    <property type="entry name" value="Secre_tail"/>
</dbReference>
<evidence type="ECO:0000256" key="3">
    <source>
        <dbReference type="SAM" id="SignalP"/>
    </source>
</evidence>
<gene>
    <name evidence="5" type="ORF">J4E00_11930</name>
</gene>
<dbReference type="PANTHER" id="PTHR45460">
    <property type="entry name" value="SIMILAR TO CYSTEINE PROTEINASE"/>
    <property type="match status" value="1"/>
</dbReference>
<dbReference type="SMART" id="SM00560">
    <property type="entry name" value="LamGL"/>
    <property type="match status" value="1"/>
</dbReference>
<dbReference type="NCBIfam" id="TIGR04183">
    <property type="entry name" value="Por_Secre_tail"/>
    <property type="match status" value="1"/>
</dbReference>
<evidence type="ECO:0000313" key="5">
    <source>
        <dbReference type="EMBL" id="MBO2009762.1"/>
    </source>
</evidence>
<dbReference type="InterPro" id="IPR013320">
    <property type="entry name" value="ConA-like_dom_sf"/>
</dbReference>
<sequence length="1413" mass="143746">MKQLDAYSYCSQRLVLLLGLGLASGAARAQFAPVVSYPSSSPSYVALRDVNADGRLDIISTRISTSDLNVLLGQAGGTFGSSANYPAQANGSAFGLDMGDLNGDGRPDAVVVNTSAANGTQNLSVLLGQAGGAFSTATNFPTNISASTSSYNVALGDLNGDGYLDAVTTSANSLPIGVFLGAGNGTLGTPTYYASGNSNNTYGVDLGDVNGDGRLDAVITNFNSGAGNIVSVLLGAGNGTLGAPTFYTVGTAPAGLKLHDLNGDGRLDITVANYGSNTVGVLLGQATGTFGPMTTYSTGDNGPREVDIADFNGDGRPDIVVSNLGPLSSGPFGSTVGVLLNQGSATFGTATTYSTGAGTQPWGVAAGDVDNDGKPDIVVANRAGGTISVLLNTAVFAPTTTGASRCGTGAVTLAASGAPVGGSYRWYAQATGGTAIGGATGSSYTTPTLYGSTTYYVSIVNANNMESATRTAVTATIYYVAPPSIVASGPTTFPAGGSVALTARANLALSFTGANSASSQRVTTNLNAAPPALPNSTWEAWVYPTRTNYTVRQTVFSVDDGGFDRSLVIEAGTSNWGIFTGTSVWEAAPVDLNQWQHVAVVYSSTGIRFYKNGVEYAYGGGANLGSTNARFAIGANPSFPSESWQGQIDEVRVWNTARNQSQIQAIINDAPAGNTAGLVGFWRFNEGSGTTATDETGTNNGTLANGPTYVTPGQSSIVASTYAWSPAAGLSATNTATVTAAPGSTQTYTVSVSNGGTCSSSAPQTVSVLPRPDLTVSTVQNIPAGYYNNITVTGTGVGTLTGAVDVAGAFVVQANGSLNTNCQALTGAGSFTLAAGATLSICNAAGIAATGTTGAVQVAGPRSFSADASYVYNGTTAQATGTGLPGQVRNLTSANNSLVTLSQALAIRQVLALNTGNLSTNNQTLTLLSDATGTALIANLGAGAVVGNVTVQRYIDPTLNPGLGYRHLSAPVAGATVAAFGSGGAALVTTPAYNTSPTPNLITPFPTIFAYDQARLASSPSTTSSVFDKGWYSPAALSSPAALGSTGFTVQLPGAQTLSFVGQVGNGSGTLPMSRATGATAADAGWNFIGNPYPSPLDFSTIPLANQFNLDAAFYTYESTAQYAGQYRSFVNGFGNPLIGTAQAFFMRVSSGQTAGTLTLSNANRVTSYGQQAPVRRGADPRPVLHLTVQGSGSIADETYVYFETGATAGVDGRYDAVKLSNPHGLNLASQAPDLDLAINGLPELTAPRVVPLTLYVPQAGSYTLHVAEILNLVGAQVYLYDAQTNQTIDLQQVSSYTFSTGTATSLPSRFELRFGPARPLATQSALTAGAIELYPNPARQSVTVQLPAVGGVSQVQLSLYNSLGQRVREQAQPLSSTGLKAQLPVADLAPGVYMLRVQAGTATLTRRIVVAH</sequence>
<dbReference type="Pfam" id="PF13517">
    <property type="entry name" value="FG-GAP_3"/>
    <property type="match status" value="3"/>
</dbReference>
<evidence type="ECO:0000256" key="2">
    <source>
        <dbReference type="ARBA" id="ARBA00023157"/>
    </source>
</evidence>
<dbReference type="SUPFAM" id="SSF49899">
    <property type="entry name" value="Concanavalin A-like lectins/glucanases"/>
    <property type="match status" value="1"/>
</dbReference>
<dbReference type="Pfam" id="PF18962">
    <property type="entry name" value="Por_Secre_tail"/>
    <property type="match status" value="1"/>
</dbReference>
<dbReference type="Proteomes" id="UP000664369">
    <property type="component" value="Unassembled WGS sequence"/>
</dbReference>
<comment type="caution">
    <text evidence="5">The sequence shown here is derived from an EMBL/GenBank/DDBJ whole genome shotgun (WGS) entry which is preliminary data.</text>
</comment>
<dbReference type="PANTHER" id="PTHR45460:SF2">
    <property type="entry name" value="ALPHA 1,3 GLUCANASE, GH71 FAMILY (EUROFUNG)"/>
    <property type="match status" value="1"/>
</dbReference>
<dbReference type="Gene3D" id="2.30.30.100">
    <property type="match status" value="2"/>
</dbReference>
<keyword evidence="6" id="KW-1185">Reference proteome</keyword>
<dbReference type="InterPro" id="IPR013517">
    <property type="entry name" value="FG-GAP"/>
</dbReference>
<evidence type="ECO:0000256" key="1">
    <source>
        <dbReference type="ARBA" id="ARBA00022729"/>
    </source>
</evidence>
<dbReference type="RefSeq" id="WP_208175376.1">
    <property type="nucleotide sequence ID" value="NZ_JAGETZ010000004.1"/>
</dbReference>
<reference evidence="5 6" key="1">
    <citation type="submission" date="2021-03" db="EMBL/GenBank/DDBJ databases">
        <authorList>
            <person name="Kim M.K."/>
        </authorList>
    </citation>
    <scope>NUCLEOTIDE SEQUENCE [LARGE SCALE GENOMIC DNA]</scope>
    <source>
        <strain evidence="5 6">BT442</strain>
    </source>
</reference>
<dbReference type="EMBL" id="JAGETZ010000004">
    <property type="protein sequence ID" value="MBO2009762.1"/>
    <property type="molecule type" value="Genomic_DNA"/>
</dbReference>
<dbReference type="SUPFAM" id="SSF69318">
    <property type="entry name" value="Integrin alpha N-terminal domain"/>
    <property type="match status" value="1"/>
</dbReference>